<keyword evidence="9" id="KW-1185">Reference proteome</keyword>
<feature type="domain" description="Phosphatidic acid phosphatase type 2/haloperoxidase" evidence="7">
    <location>
        <begin position="94"/>
        <end position="237"/>
    </location>
</feature>
<dbReference type="GO" id="GO:0006644">
    <property type="term" value="P:phospholipid metabolic process"/>
    <property type="evidence" value="ECO:0007669"/>
    <property type="project" value="InterPro"/>
</dbReference>
<dbReference type="InterPro" id="IPR000326">
    <property type="entry name" value="PAP2/HPO"/>
</dbReference>
<dbReference type="SMART" id="SM00014">
    <property type="entry name" value="acidPPc"/>
    <property type="match status" value="1"/>
</dbReference>
<proteinExistence type="inferred from homology"/>
<evidence type="ECO:0000256" key="4">
    <source>
        <dbReference type="ARBA" id="ARBA00022989"/>
    </source>
</evidence>
<dbReference type="SUPFAM" id="SSF48317">
    <property type="entry name" value="Acid phosphatase/Vanadium-dependent haloperoxidase"/>
    <property type="match status" value="1"/>
</dbReference>
<dbReference type="GO" id="GO:0008195">
    <property type="term" value="F:phosphatidate phosphatase activity"/>
    <property type="evidence" value="ECO:0007669"/>
    <property type="project" value="TreeGrafter"/>
</dbReference>
<evidence type="ECO:0000256" key="2">
    <source>
        <dbReference type="ARBA" id="ARBA00008816"/>
    </source>
</evidence>
<dbReference type="CDD" id="cd03390">
    <property type="entry name" value="PAP2_containing_1_like"/>
    <property type="match status" value="1"/>
</dbReference>
<dbReference type="PANTHER" id="PTHR10165:SF35">
    <property type="entry name" value="RE23632P"/>
    <property type="match status" value="1"/>
</dbReference>
<dbReference type="InterPro" id="IPR036938">
    <property type="entry name" value="PAP2/HPO_sf"/>
</dbReference>
<evidence type="ECO:0000313" key="9">
    <source>
        <dbReference type="Proteomes" id="UP000092321"/>
    </source>
</evidence>
<evidence type="ECO:0000256" key="3">
    <source>
        <dbReference type="ARBA" id="ARBA00022692"/>
    </source>
</evidence>
<evidence type="ECO:0000259" key="7">
    <source>
        <dbReference type="SMART" id="SM00014"/>
    </source>
</evidence>
<dbReference type="Gene3D" id="1.20.144.10">
    <property type="entry name" value="Phosphatidic acid phosphatase type 2/haloperoxidase"/>
    <property type="match status" value="1"/>
</dbReference>
<dbReference type="GO" id="GO:0046839">
    <property type="term" value="P:phospholipid dephosphorylation"/>
    <property type="evidence" value="ECO:0007669"/>
    <property type="project" value="TreeGrafter"/>
</dbReference>
<name>A0A1B7TE80_9ASCO</name>
<dbReference type="GO" id="GO:0016020">
    <property type="term" value="C:membrane"/>
    <property type="evidence" value="ECO:0007669"/>
    <property type="project" value="UniProtKB-SubCell"/>
</dbReference>
<organism evidence="8 9">
    <name type="scientific">Hanseniaspora valbyensis NRRL Y-1626</name>
    <dbReference type="NCBI Taxonomy" id="766949"/>
    <lineage>
        <taxon>Eukaryota</taxon>
        <taxon>Fungi</taxon>
        <taxon>Dikarya</taxon>
        <taxon>Ascomycota</taxon>
        <taxon>Saccharomycotina</taxon>
        <taxon>Saccharomycetes</taxon>
        <taxon>Saccharomycodales</taxon>
        <taxon>Saccharomycodaceae</taxon>
        <taxon>Hanseniaspora</taxon>
    </lineage>
</organism>
<accession>A0A1B7TE80</accession>
<comment type="caution">
    <text evidence="8">The sequence shown here is derived from an EMBL/GenBank/DDBJ whole genome shotgun (WGS) entry which is preliminary data.</text>
</comment>
<dbReference type="InterPro" id="IPR043216">
    <property type="entry name" value="PAP-like"/>
</dbReference>
<comment type="subcellular location">
    <subcellularLocation>
        <location evidence="1">Membrane</location>
        <topology evidence="1">Multi-pass membrane protein</topology>
    </subcellularLocation>
</comment>
<dbReference type="OrthoDB" id="10030083at2759"/>
<dbReference type="PANTHER" id="PTHR10165">
    <property type="entry name" value="LIPID PHOSPHATE PHOSPHATASE"/>
    <property type="match status" value="1"/>
</dbReference>
<evidence type="ECO:0000256" key="5">
    <source>
        <dbReference type="ARBA" id="ARBA00023136"/>
    </source>
</evidence>
<dbReference type="GO" id="GO:0004601">
    <property type="term" value="F:peroxidase activity"/>
    <property type="evidence" value="ECO:0007669"/>
    <property type="project" value="UniProtKB-KW"/>
</dbReference>
<protein>
    <submittedName>
        <fullName evidence="8">Acid phosphatase/Vanadium-dependent haloperoxidase</fullName>
    </submittedName>
</protein>
<dbReference type="EMBL" id="LXPE01000011">
    <property type="protein sequence ID" value="OBA27052.1"/>
    <property type="molecule type" value="Genomic_DNA"/>
</dbReference>
<dbReference type="AlphaFoldDB" id="A0A1B7TE80"/>
<feature type="transmembrane region" description="Helical" evidence="6">
    <location>
        <begin position="87"/>
        <end position="111"/>
    </location>
</feature>
<keyword evidence="4 6" id="KW-1133">Transmembrane helix</keyword>
<keyword evidence="8" id="KW-0560">Oxidoreductase</keyword>
<keyword evidence="5 6" id="KW-0472">Membrane</keyword>
<comment type="similarity">
    <text evidence="2">Belongs to the PA-phosphatase related phosphoesterase family.</text>
</comment>
<feature type="transmembrane region" description="Helical" evidence="6">
    <location>
        <begin position="59"/>
        <end position="80"/>
    </location>
</feature>
<feature type="transmembrane region" description="Helical" evidence="6">
    <location>
        <begin position="12"/>
        <end position="30"/>
    </location>
</feature>
<gene>
    <name evidence="8" type="ORF">HANVADRAFT_52598</name>
</gene>
<evidence type="ECO:0000256" key="6">
    <source>
        <dbReference type="SAM" id="Phobius"/>
    </source>
</evidence>
<keyword evidence="3 6" id="KW-0812">Transmembrane</keyword>
<dbReference type="Pfam" id="PF01569">
    <property type="entry name" value="PAP2"/>
    <property type="match status" value="1"/>
</dbReference>
<sequence>MSMNKYIKWKLPDFILIVVLFILNFIVYQFKPFERQFYINDLSISHPYAKRQRVNDTQLLVYAALVPFATIILYCAVFRFKRNLNRYYLLWVSLVGLILTISITALITNYLKNWFGRPRPDFLSRCVPKKDAPKDELVYAKDVCTTNNLDRLFEGFRSCPSGHSSESFSGLGFLYYFLAGQLRIDLPNNGIYRKLICFIPLLGAALIALSRTQDYRHHFTDVFLGSFIGFIISREIYKHYFSFSNESMYSSIPYGSDPQDDLNNTDETFESYKLLDINNKNSSDNNSSNANTNNINLNQNNGILGSRIV</sequence>
<keyword evidence="8" id="KW-0575">Peroxidase</keyword>
<evidence type="ECO:0000313" key="8">
    <source>
        <dbReference type="EMBL" id="OBA27052.1"/>
    </source>
</evidence>
<dbReference type="Proteomes" id="UP000092321">
    <property type="component" value="Unassembled WGS sequence"/>
</dbReference>
<evidence type="ECO:0000256" key="1">
    <source>
        <dbReference type="ARBA" id="ARBA00004141"/>
    </source>
</evidence>
<reference evidence="9" key="1">
    <citation type="journal article" date="2016" name="Proc. Natl. Acad. Sci. U.S.A.">
        <title>Comparative genomics of biotechnologically important yeasts.</title>
        <authorList>
            <person name="Riley R."/>
            <person name="Haridas S."/>
            <person name="Wolfe K.H."/>
            <person name="Lopes M.R."/>
            <person name="Hittinger C.T."/>
            <person name="Goeker M."/>
            <person name="Salamov A.A."/>
            <person name="Wisecaver J.H."/>
            <person name="Long T.M."/>
            <person name="Calvey C.H."/>
            <person name="Aerts A.L."/>
            <person name="Barry K.W."/>
            <person name="Choi C."/>
            <person name="Clum A."/>
            <person name="Coughlan A.Y."/>
            <person name="Deshpande S."/>
            <person name="Douglass A.P."/>
            <person name="Hanson S.J."/>
            <person name="Klenk H.-P."/>
            <person name="LaButti K.M."/>
            <person name="Lapidus A."/>
            <person name="Lindquist E.A."/>
            <person name="Lipzen A.M."/>
            <person name="Meier-Kolthoff J.P."/>
            <person name="Ohm R.A."/>
            <person name="Otillar R.P."/>
            <person name="Pangilinan J.L."/>
            <person name="Peng Y."/>
            <person name="Rokas A."/>
            <person name="Rosa C.A."/>
            <person name="Scheuner C."/>
            <person name="Sibirny A.A."/>
            <person name="Slot J.C."/>
            <person name="Stielow J.B."/>
            <person name="Sun H."/>
            <person name="Kurtzman C.P."/>
            <person name="Blackwell M."/>
            <person name="Grigoriev I.V."/>
            <person name="Jeffries T.W."/>
        </authorList>
    </citation>
    <scope>NUCLEOTIDE SEQUENCE [LARGE SCALE GENOMIC DNA]</scope>
    <source>
        <strain evidence="9">NRRL Y-1626</strain>
    </source>
</reference>